<evidence type="ECO:0000313" key="2">
    <source>
        <dbReference type="EMBL" id="SFV61204.1"/>
    </source>
</evidence>
<evidence type="ECO:0000313" key="3">
    <source>
        <dbReference type="EMBL" id="SFV68521.1"/>
    </source>
</evidence>
<dbReference type="InterPro" id="IPR040198">
    <property type="entry name" value="Fido_containing"/>
</dbReference>
<dbReference type="CDD" id="cd00090">
    <property type="entry name" value="HTH_ARSR"/>
    <property type="match status" value="1"/>
</dbReference>
<dbReference type="InterPro" id="IPR011991">
    <property type="entry name" value="ArsR-like_HTH"/>
</dbReference>
<dbReference type="SUPFAM" id="SSF140931">
    <property type="entry name" value="Fic-like"/>
    <property type="match status" value="1"/>
</dbReference>
<gene>
    <name evidence="3" type="ORF">MNB_SM-6-228</name>
    <name evidence="2" type="ORF">MNB_SM-6-585</name>
</gene>
<dbReference type="InterPro" id="IPR036390">
    <property type="entry name" value="WH_DNA-bd_sf"/>
</dbReference>
<dbReference type="InterPro" id="IPR003812">
    <property type="entry name" value="Fido"/>
</dbReference>
<dbReference type="EMBL" id="FPHK01000122">
    <property type="protein sequence ID" value="SFV68521.1"/>
    <property type="molecule type" value="Genomic_DNA"/>
</dbReference>
<dbReference type="SUPFAM" id="SSF46785">
    <property type="entry name" value="Winged helix' DNA-binding domain"/>
    <property type="match status" value="1"/>
</dbReference>
<dbReference type="Pfam" id="PF02661">
    <property type="entry name" value="Fic"/>
    <property type="match status" value="1"/>
</dbReference>
<name>A0A1W1CS67_9ZZZZ</name>
<dbReference type="InterPro" id="IPR036388">
    <property type="entry name" value="WH-like_DNA-bd_sf"/>
</dbReference>
<dbReference type="AlphaFoldDB" id="A0A1W1CS67"/>
<reference evidence="3" key="1">
    <citation type="submission" date="2016-10" db="EMBL/GenBank/DDBJ databases">
        <authorList>
            <person name="de Groot N.N."/>
        </authorList>
    </citation>
    <scope>NUCLEOTIDE SEQUENCE</scope>
</reference>
<dbReference type="PANTHER" id="PTHR13504:SF38">
    <property type="entry name" value="FIDO DOMAIN-CONTAINING PROTEIN"/>
    <property type="match status" value="1"/>
</dbReference>
<proteinExistence type="predicted"/>
<protein>
    <recommendedName>
        <fullName evidence="1">Fido domain-containing protein</fullName>
    </recommendedName>
</protein>
<dbReference type="Gene3D" id="1.10.3290.10">
    <property type="entry name" value="Fido-like domain"/>
    <property type="match status" value="1"/>
</dbReference>
<dbReference type="Gene3D" id="1.10.10.10">
    <property type="entry name" value="Winged helix-like DNA-binding domain superfamily/Winged helix DNA-binding domain"/>
    <property type="match status" value="1"/>
</dbReference>
<organism evidence="3">
    <name type="scientific">hydrothermal vent metagenome</name>
    <dbReference type="NCBI Taxonomy" id="652676"/>
    <lineage>
        <taxon>unclassified sequences</taxon>
        <taxon>metagenomes</taxon>
        <taxon>ecological metagenomes</taxon>
    </lineage>
</organism>
<feature type="domain" description="Fido" evidence="1">
    <location>
        <begin position="162"/>
        <end position="321"/>
    </location>
</feature>
<dbReference type="EMBL" id="FPHK01000052">
    <property type="protein sequence ID" value="SFV61204.1"/>
    <property type="molecule type" value="Genomic_DNA"/>
</dbReference>
<dbReference type="PANTHER" id="PTHR13504">
    <property type="entry name" value="FIDO DOMAIN-CONTAINING PROTEIN DDB_G0283145"/>
    <property type="match status" value="1"/>
</dbReference>
<accession>A0A1W1CS67</accession>
<dbReference type="InterPro" id="IPR036597">
    <property type="entry name" value="Fido-like_dom_sf"/>
</dbReference>
<evidence type="ECO:0000259" key="1">
    <source>
        <dbReference type="PROSITE" id="PS51459"/>
    </source>
</evidence>
<sequence length="423" mass="50625">MSKKEYPTSVKEWLKYLTIDNYYTFFQIENRKNIIEKSGCDYIEVKAKILEFRAKNRTVLFEFEEKRFYICDTYKLRNNIEEIKKFWQNIEYRFQSKFSFELLKETLIEEGYYSSTIEGAHSTIKRAKTLASGKSKPKNRSEFMVLNNFRALNEIEELNNELSHEIIYKIHKITVENTLDDDYNIGCYRDEANEIINASGKVIFSPISDIKKMHKMLDELLKFLQDDEFSKPVEPLYKAMAFHFLFAFIHPFDDGNGRTVRILFTYILKHYGFDMFYYISLSEIIYKKKAKDYYEAFINVERSDKNSQKEFDMSFFFYYMSDVMLQGLKLLKHRINTHLREDIIKNVADDLDLDLTPRQRRVIKILSNKDNSFMLTVDDLAKKCGVTTRTLQKDLKLLVDFNLLDRKRAPSSRKYYYRLKVEL</sequence>
<dbReference type="PROSITE" id="PS51459">
    <property type="entry name" value="FIDO"/>
    <property type="match status" value="1"/>
</dbReference>